<keyword evidence="4" id="KW-1185">Reference proteome</keyword>
<evidence type="ECO:0000313" key="4">
    <source>
        <dbReference type="Proteomes" id="UP000283458"/>
    </source>
</evidence>
<dbReference type="Pfam" id="PF01266">
    <property type="entry name" value="DAO"/>
    <property type="match status" value="1"/>
</dbReference>
<dbReference type="OrthoDB" id="7421214at2"/>
<dbReference type="PANTHER" id="PTHR13847">
    <property type="entry name" value="SARCOSINE DEHYDROGENASE-RELATED"/>
    <property type="match status" value="1"/>
</dbReference>
<comment type="caution">
    <text evidence="3">The sequence shown here is derived from an EMBL/GenBank/DDBJ whole genome shotgun (WGS) entry which is preliminary data.</text>
</comment>
<evidence type="ECO:0000313" key="3">
    <source>
        <dbReference type="EMBL" id="RJF85275.1"/>
    </source>
</evidence>
<dbReference type="GO" id="GO:0016491">
    <property type="term" value="F:oxidoreductase activity"/>
    <property type="evidence" value="ECO:0007669"/>
    <property type="project" value="UniProtKB-KW"/>
</dbReference>
<dbReference type="InterPro" id="IPR006076">
    <property type="entry name" value="FAD-dep_OxRdtase"/>
</dbReference>
<dbReference type="PANTHER" id="PTHR13847:SF287">
    <property type="entry name" value="FAD-DEPENDENT OXIDOREDUCTASE DOMAIN-CONTAINING PROTEIN 1"/>
    <property type="match status" value="1"/>
</dbReference>
<organism evidence="3 4">
    <name type="scientific">Azospirillum cavernae</name>
    <dbReference type="NCBI Taxonomy" id="2320860"/>
    <lineage>
        <taxon>Bacteria</taxon>
        <taxon>Pseudomonadati</taxon>
        <taxon>Pseudomonadota</taxon>
        <taxon>Alphaproteobacteria</taxon>
        <taxon>Rhodospirillales</taxon>
        <taxon>Azospirillaceae</taxon>
        <taxon>Azospirillum</taxon>
    </lineage>
</organism>
<name>A0A418W5H7_9PROT</name>
<dbReference type="Gene3D" id="3.30.9.10">
    <property type="entry name" value="D-Amino Acid Oxidase, subunit A, domain 2"/>
    <property type="match status" value="1"/>
</dbReference>
<reference evidence="3 4" key="1">
    <citation type="submission" date="2018-09" db="EMBL/GenBank/DDBJ databases">
        <authorList>
            <person name="Zhu H."/>
        </authorList>
    </citation>
    <scope>NUCLEOTIDE SEQUENCE [LARGE SCALE GENOMIC DNA]</scope>
    <source>
        <strain evidence="3 4">K2W22B-5</strain>
    </source>
</reference>
<evidence type="ECO:0000259" key="2">
    <source>
        <dbReference type="Pfam" id="PF01266"/>
    </source>
</evidence>
<dbReference type="RefSeq" id="WP_119830347.1">
    <property type="nucleotide sequence ID" value="NZ_QYUL01000001.1"/>
</dbReference>
<dbReference type="EMBL" id="QYUL01000001">
    <property type="protein sequence ID" value="RJF85275.1"/>
    <property type="molecule type" value="Genomic_DNA"/>
</dbReference>
<evidence type="ECO:0000256" key="1">
    <source>
        <dbReference type="ARBA" id="ARBA00023002"/>
    </source>
</evidence>
<dbReference type="Gene3D" id="3.50.50.60">
    <property type="entry name" value="FAD/NAD(P)-binding domain"/>
    <property type="match status" value="1"/>
</dbReference>
<dbReference type="SUPFAM" id="SSF51905">
    <property type="entry name" value="FAD/NAD(P)-binding domain"/>
    <property type="match status" value="1"/>
</dbReference>
<dbReference type="InterPro" id="IPR036188">
    <property type="entry name" value="FAD/NAD-bd_sf"/>
</dbReference>
<accession>A0A418W5H7</accession>
<feature type="domain" description="FAD dependent oxidoreductase" evidence="2">
    <location>
        <begin position="5"/>
        <end position="347"/>
    </location>
</feature>
<proteinExistence type="predicted"/>
<protein>
    <submittedName>
        <fullName evidence="3">FAD-binding oxidoreductase</fullName>
    </submittedName>
</protein>
<dbReference type="AlphaFoldDB" id="A0A418W5H7"/>
<dbReference type="GO" id="GO:0005737">
    <property type="term" value="C:cytoplasm"/>
    <property type="evidence" value="ECO:0007669"/>
    <property type="project" value="TreeGrafter"/>
</dbReference>
<dbReference type="Proteomes" id="UP000283458">
    <property type="component" value="Unassembled WGS sequence"/>
</dbReference>
<keyword evidence="1" id="KW-0560">Oxidoreductase</keyword>
<sequence length="374" mass="39293">MSTYDFAVIGAGISGASVAFELQAEARVVLIEAESQPGYHSTGRSAALYTPNFGPPIVRRVNAVGRAFFEAPPDGFAEAPLLSPRGALTLFKSGNEGELAAFLTNGTERDPIHPIPVAEALRLAPLIRPEMVAAAAFEPGVTDMDVAAIHQGFLRGFRRRGGDIRRAQPVTALRRDGATWRVTAGGEEISVATVVNAAGAWGDAVARLAGARPVGLVPKRRTALVIDGPADLDLHGMPLVEFAGDAPYLKPDGGRVMASLADETPVEPQDIQPDDLDVATLVEWLETHTKTSVRKAPRTWAGLRSFVADANPVVGFDPELTGFFWLIGQGGYGIMMAPTLARIAAALATGGNVPADAAAAGVNAADLSPTRFRF</sequence>
<gene>
    <name evidence="3" type="ORF">D3877_09450</name>
</gene>